<sequence>KKIICPEQNCYKDMAFFEERGLGHHYRSIHKKDANAKVLTMARLKTQEIYGRETVQFISTISEWKSKVSDGKRFEVGCENFWLKIFAKDAEEAAKLYGQYLLCSGRLKSYAEQSEPRKVEVRTAEFETHFNAWSTYKFIESNVQGTVIILECCFIKRNLTSVPAPGQDFTIPLMLQSNDTLAPCSEEAVDNRVRVLESIFHHRSFRGKQEEAIDAILQGKNCLLVLPTGTGKTVCYAIPALISGGVTVVICPLLSLMLDQVHRLRAKGLNACYINFDVPSTERDVLIHNLLSDSPPYNFLFLTPENVTSPQMLDMFSKMEQKNTLKYIVIDECHCIDMWGHDFRPAYANLGSLTQLRCPVVAMTGTCTSRTEEVILKSLNLSNVTVVRQSCDRENISLFVKQKKADGKDQVAALILENYAGQYGEPSQCFVFYRFEDRTKHLQMLSSLPDGEHKCLKVAELNGMIKLCIKPECRKLQLKKYFGDADNNVCKTCDFCLDGACIEKTEAHLEAVEVLHCLQSMNHLHSKVTFNLLVLVYRGSKRREVLSKSFHNIPQYGKGKTKFSDSSLQHFVQLLISENVIAEKLRGANENGSTPYLIPGSRAEALTNGELSIYRYKM</sequence>
<evidence type="ECO:0000313" key="7">
    <source>
        <dbReference type="EMBL" id="CAH3185143.1"/>
    </source>
</evidence>
<dbReference type="InterPro" id="IPR011545">
    <property type="entry name" value="DEAD/DEAH_box_helicase_dom"/>
</dbReference>
<dbReference type="SMART" id="SM00487">
    <property type="entry name" value="DEXDc"/>
    <property type="match status" value="1"/>
</dbReference>
<evidence type="ECO:0000256" key="3">
    <source>
        <dbReference type="ARBA" id="ARBA00023235"/>
    </source>
</evidence>
<comment type="caution">
    <text evidence="7">The sequence shown here is derived from an EMBL/GenBank/DDBJ whole genome shotgun (WGS) entry which is preliminary data.</text>
</comment>
<dbReference type="InterPro" id="IPR036390">
    <property type="entry name" value="WH_DNA-bd_sf"/>
</dbReference>
<evidence type="ECO:0000256" key="2">
    <source>
        <dbReference type="ARBA" id="ARBA00023125"/>
    </source>
</evidence>
<dbReference type="Pfam" id="PF09382">
    <property type="entry name" value="RQC"/>
    <property type="match status" value="1"/>
</dbReference>
<dbReference type="InterPro" id="IPR036388">
    <property type="entry name" value="WH-like_DNA-bd_sf"/>
</dbReference>
<dbReference type="InterPro" id="IPR027417">
    <property type="entry name" value="P-loop_NTPase"/>
</dbReference>
<dbReference type="EC" id="5.6.2.4" evidence="5"/>
<dbReference type="CDD" id="cd17920">
    <property type="entry name" value="DEXHc_RecQ"/>
    <property type="match status" value="1"/>
</dbReference>
<dbReference type="PANTHER" id="PTHR13710">
    <property type="entry name" value="DNA HELICASE RECQ FAMILY MEMBER"/>
    <property type="match status" value="1"/>
</dbReference>
<dbReference type="EMBL" id="CALNXK010000413">
    <property type="protein sequence ID" value="CAH3185143.1"/>
    <property type="molecule type" value="Genomic_DNA"/>
</dbReference>
<evidence type="ECO:0000256" key="1">
    <source>
        <dbReference type="ARBA" id="ARBA00005446"/>
    </source>
</evidence>
<dbReference type="PROSITE" id="PS51192">
    <property type="entry name" value="HELICASE_ATP_BIND_1"/>
    <property type="match status" value="1"/>
</dbReference>
<name>A0ABN8S0U5_9CNID</name>
<dbReference type="Pfam" id="PF00270">
    <property type="entry name" value="DEAD"/>
    <property type="match status" value="1"/>
</dbReference>
<protein>
    <recommendedName>
        <fullName evidence="5">DNA 3'-5' helicase</fullName>
        <ecNumber evidence="5">5.6.2.4</ecNumber>
    </recommendedName>
</protein>
<comment type="similarity">
    <text evidence="1">Belongs to the helicase family. RecQ subfamily.</text>
</comment>
<keyword evidence="2" id="KW-0238">DNA-binding</keyword>
<dbReference type="SUPFAM" id="SSF52540">
    <property type="entry name" value="P-loop containing nucleoside triphosphate hydrolases"/>
    <property type="match status" value="1"/>
</dbReference>
<feature type="domain" description="Helicase ATP-binding" evidence="6">
    <location>
        <begin position="213"/>
        <end position="385"/>
    </location>
</feature>
<feature type="non-terminal residue" evidence="7">
    <location>
        <position position="1"/>
    </location>
</feature>
<proteinExistence type="inferred from homology"/>
<dbReference type="SUPFAM" id="SSF46785">
    <property type="entry name" value="Winged helix' DNA-binding domain"/>
    <property type="match status" value="1"/>
</dbReference>
<organism evidence="7 8">
    <name type="scientific">Porites lobata</name>
    <dbReference type="NCBI Taxonomy" id="104759"/>
    <lineage>
        <taxon>Eukaryota</taxon>
        <taxon>Metazoa</taxon>
        <taxon>Cnidaria</taxon>
        <taxon>Anthozoa</taxon>
        <taxon>Hexacorallia</taxon>
        <taxon>Scleractinia</taxon>
        <taxon>Fungiina</taxon>
        <taxon>Poritidae</taxon>
        <taxon>Porites</taxon>
    </lineage>
</organism>
<evidence type="ECO:0000259" key="6">
    <source>
        <dbReference type="PROSITE" id="PS51192"/>
    </source>
</evidence>
<dbReference type="InterPro" id="IPR014001">
    <property type="entry name" value="Helicase_ATP-bd"/>
</dbReference>
<evidence type="ECO:0000313" key="8">
    <source>
        <dbReference type="Proteomes" id="UP001159405"/>
    </source>
</evidence>
<gene>
    <name evidence="7" type="ORF">PLOB_00032144</name>
</gene>
<reference evidence="7 8" key="1">
    <citation type="submission" date="2022-05" db="EMBL/GenBank/DDBJ databases">
        <authorList>
            <consortium name="Genoscope - CEA"/>
            <person name="William W."/>
        </authorList>
    </citation>
    <scope>NUCLEOTIDE SEQUENCE [LARGE SCALE GENOMIC DNA]</scope>
</reference>
<dbReference type="InterPro" id="IPR018982">
    <property type="entry name" value="RQC_domain"/>
</dbReference>
<accession>A0ABN8S0U5</accession>
<comment type="catalytic activity">
    <reaction evidence="4">
        <text>Couples ATP hydrolysis with the unwinding of duplex DNA by translocating in the 3'-5' direction.</text>
        <dbReference type="EC" id="5.6.2.4"/>
    </reaction>
</comment>
<evidence type="ECO:0000256" key="5">
    <source>
        <dbReference type="ARBA" id="ARBA00034808"/>
    </source>
</evidence>
<dbReference type="PANTHER" id="PTHR13710:SF105">
    <property type="entry name" value="ATP-DEPENDENT DNA HELICASE Q1"/>
    <property type="match status" value="1"/>
</dbReference>
<keyword evidence="3" id="KW-0413">Isomerase</keyword>
<dbReference type="Proteomes" id="UP001159405">
    <property type="component" value="Unassembled WGS sequence"/>
</dbReference>
<keyword evidence="8" id="KW-1185">Reference proteome</keyword>
<dbReference type="SMART" id="SM00956">
    <property type="entry name" value="RQC"/>
    <property type="match status" value="1"/>
</dbReference>
<dbReference type="InterPro" id="IPR032284">
    <property type="entry name" value="RecQ_Zn-bd"/>
</dbReference>
<evidence type="ECO:0000256" key="4">
    <source>
        <dbReference type="ARBA" id="ARBA00034617"/>
    </source>
</evidence>
<dbReference type="Gene3D" id="3.40.50.300">
    <property type="entry name" value="P-loop containing nucleotide triphosphate hydrolases"/>
    <property type="match status" value="1"/>
</dbReference>
<dbReference type="Pfam" id="PF16124">
    <property type="entry name" value="RecQ_Zn_bind"/>
    <property type="match status" value="1"/>
</dbReference>
<dbReference type="Gene3D" id="1.10.10.10">
    <property type="entry name" value="Winged helix-like DNA-binding domain superfamily/Winged helix DNA-binding domain"/>
    <property type="match status" value="1"/>
</dbReference>